<feature type="non-terminal residue" evidence="1">
    <location>
        <position position="1"/>
    </location>
</feature>
<sequence>SPSRLAGPGDLVGGAGLVPTSKLGKQYVALDSDCMSVKSEHNLTNVLIQNNCRAPMASLECLDEGTLSSASSVPASQPPTRQVSLFAQPAIRYRNLGKSGLRISNIGLGTWVTFGSLISEEAAEEIVTAAFESGINVFDTADIYAGGKAEIVLGKVLRKKRWRRSSYVVTTKFFWGNKSDPERGLSRKVIIEGLQASLERLQLSHVDVLLINKADPMCPMEEVVRACTHCINQGWAMYWGTCRWSSVEITEAYTVARQCHLVPPIVEQTEYHMFQRDKVELQLPELYHKIGLGTMTWSPQAFGVLTGKFDEGVNLLSRGSFRVMDIPEKAVSEHGGRVPRYQSKLQELSYIADRLGCTCNQLTIAWCLKCDNVHTVLVGASSVDQLYDHLAALQEPWLGRPIPESPRTMSEQHIALECDDVVVVAPEDSRTGVQRFFSSVRRACVIQ</sequence>
<comment type="caution">
    <text evidence="1">The sequence shown here is derived from an EMBL/GenBank/DDBJ whole genome shotgun (WGS) entry which is preliminary data.</text>
</comment>
<reference evidence="1 2" key="1">
    <citation type="journal article" date="2020" name="Cell">
        <title>Large-Scale Comparative Analyses of Tick Genomes Elucidate Their Genetic Diversity and Vector Capacities.</title>
        <authorList>
            <consortium name="Tick Genome and Microbiome Consortium (TIGMIC)"/>
            <person name="Jia N."/>
            <person name="Wang J."/>
            <person name="Shi W."/>
            <person name="Du L."/>
            <person name="Sun Y."/>
            <person name="Zhan W."/>
            <person name="Jiang J.F."/>
            <person name="Wang Q."/>
            <person name="Zhang B."/>
            <person name="Ji P."/>
            <person name="Bell-Sakyi L."/>
            <person name="Cui X.M."/>
            <person name="Yuan T.T."/>
            <person name="Jiang B.G."/>
            <person name="Yang W.F."/>
            <person name="Lam T.T."/>
            <person name="Chang Q.C."/>
            <person name="Ding S.J."/>
            <person name="Wang X.J."/>
            <person name="Zhu J.G."/>
            <person name="Ruan X.D."/>
            <person name="Zhao L."/>
            <person name="Wei J.T."/>
            <person name="Ye R.Z."/>
            <person name="Que T.C."/>
            <person name="Du C.H."/>
            <person name="Zhou Y.H."/>
            <person name="Cheng J.X."/>
            <person name="Dai P.F."/>
            <person name="Guo W.B."/>
            <person name="Han X.H."/>
            <person name="Huang E.J."/>
            <person name="Li L.F."/>
            <person name="Wei W."/>
            <person name="Gao Y.C."/>
            <person name="Liu J.Z."/>
            <person name="Shao H.Z."/>
            <person name="Wang X."/>
            <person name="Wang C.C."/>
            <person name="Yang T.C."/>
            <person name="Huo Q.B."/>
            <person name="Li W."/>
            <person name="Chen H.Y."/>
            <person name="Chen S.E."/>
            <person name="Zhou L.G."/>
            <person name="Ni X.B."/>
            <person name="Tian J.H."/>
            <person name="Sheng Y."/>
            <person name="Liu T."/>
            <person name="Pan Y.S."/>
            <person name="Xia L.Y."/>
            <person name="Li J."/>
            <person name="Zhao F."/>
            <person name="Cao W.C."/>
        </authorList>
    </citation>
    <scope>NUCLEOTIDE SEQUENCE [LARGE SCALE GENOMIC DNA]</scope>
    <source>
        <strain evidence="1">Iper-2018</strain>
    </source>
</reference>
<accession>A0AC60PEG8</accession>
<protein>
    <submittedName>
        <fullName evidence="1">Uncharacterized protein</fullName>
    </submittedName>
</protein>
<dbReference type="EMBL" id="JABSTQ010010744">
    <property type="protein sequence ID" value="KAG0418323.1"/>
    <property type="molecule type" value="Genomic_DNA"/>
</dbReference>
<name>A0AC60PEG8_IXOPE</name>
<organism evidence="1 2">
    <name type="scientific">Ixodes persulcatus</name>
    <name type="common">Taiga tick</name>
    <dbReference type="NCBI Taxonomy" id="34615"/>
    <lineage>
        <taxon>Eukaryota</taxon>
        <taxon>Metazoa</taxon>
        <taxon>Ecdysozoa</taxon>
        <taxon>Arthropoda</taxon>
        <taxon>Chelicerata</taxon>
        <taxon>Arachnida</taxon>
        <taxon>Acari</taxon>
        <taxon>Parasitiformes</taxon>
        <taxon>Ixodida</taxon>
        <taxon>Ixodoidea</taxon>
        <taxon>Ixodidae</taxon>
        <taxon>Ixodinae</taxon>
        <taxon>Ixodes</taxon>
    </lineage>
</organism>
<gene>
    <name evidence="1" type="ORF">HPB47_004962</name>
</gene>
<evidence type="ECO:0000313" key="1">
    <source>
        <dbReference type="EMBL" id="KAG0418323.1"/>
    </source>
</evidence>
<dbReference type="Proteomes" id="UP000805193">
    <property type="component" value="Unassembled WGS sequence"/>
</dbReference>
<proteinExistence type="predicted"/>
<evidence type="ECO:0000313" key="2">
    <source>
        <dbReference type="Proteomes" id="UP000805193"/>
    </source>
</evidence>
<keyword evidence="2" id="KW-1185">Reference proteome</keyword>